<gene>
    <name evidence="2" type="ORF">GOODEAATRI_004255</name>
</gene>
<evidence type="ECO:0000256" key="1">
    <source>
        <dbReference type="ARBA" id="ARBA00022801"/>
    </source>
</evidence>
<dbReference type="InterPro" id="IPR029058">
    <property type="entry name" value="AB_hydrolase_fold"/>
</dbReference>
<protein>
    <recommendedName>
        <fullName evidence="4">Peptidase S9 prolyl oligopeptidase catalytic domain-containing protein</fullName>
    </recommendedName>
</protein>
<keyword evidence="1" id="KW-0378">Hydrolase</keyword>
<evidence type="ECO:0008006" key="4">
    <source>
        <dbReference type="Google" id="ProtNLM"/>
    </source>
</evidence>
<dbReference type="Proteomes" id="UP001476798">
    <property type="component" value="Unassembled WGS sequence"/>
</dbReference>
<dbReference type="EMBL" id="JAHRIO010060148">
    <property type="protein sequence ID" value="MEQ2177504.1"/>
    <property type="molecule type" value="Genomic_DNA"/>
</dbReference>
<dbReference type="Gene3D" id="3.40.50.1820">
    <property type="entry name" value="alpha/beta hydrolase"/>
    <property type="match status" value="2"/>
</dbReference>
<name>A0ABV0P1B9_9TELE</name>
<sequence>MAALQSDKTLDPKRLAVIGGSHGGFLSCHMIGFHFSYDNIPTAETLAAMLQKSPITHAALGLELYKVLKSRGSPVRLLWFPEDGHSLSRVDTQVDCFLNTVLWLNQHL</sequence>
<keyword evidence="3" id="KW-1185">Reference proteome</keyword>
<proteinExistence type="predicted"/>
<evidence type="ECO:0000313" key="2">
    <source>
        <dbReference type="EMBL" id="MEQ2177504.1"/>
    </source>
</evidence>
<evidence type="ECO:0000313" key="3">
    <source>
        <dbReference type="Proteomes" id="UP001476798"/>
    </source>
</evidence>
<dbReference type="PANTHER" id="PTHR42776:SF1">
    <property type="entry name" value="ACYLAMINO-ACID-RELEASING ENZYME"/>
    <property type="match status" value="1"/>
</dbReference>
<organism evidence="2 3">
    <name type="scientific">Goodea atripinnis</name>
    <dbReference type="NCBI Taxonomy" id="208336"/>
    <lineage>
        <taxon>Eukaryota</taxon>
        <taxon>Metazoa</taxon>
        <taxon>Chordata</taxon>
        <taxon>Craniata</taxon>
        <taxon>Vertebrata</taxon>
        <taxon>Euteleostomi</taxon>
        <taxon>Actinopterygii</taxon>
        <taxon>Neopterygii</taxon>
        <taxon>Teleostei</taxon>
        <taxon>Neoteleostei</taxon>
        <taxon>Acanthomorphata</taxon>
        <taxon>Ovalentaria</taxon>
        <taxon>Atherinomorphae</taxon>
        <taxon>Cyprinodontiformes</taxon>
        <taxon>Goodeidae</taxon>
        <taxon>Goodea</taxon>
    </lineage>
</organism>
<accession>A0ABV0P1B9</accession>
<dbReference type="SUPFAM" id="SSF53474">
    <property type="entry name" value="alpha/beta-Hydrolases"/>
    <property type="match status" value="1"/>
</dbReference>
<comment type="caution">
    <text evidence="2">The sequence shown here is derived from an EMBL/GenBank/DDBJ whole genome shotgun (WGS) entry which is preliminary data.</text>
</comment>
<reference evidence="2 3" key="1">
    <citation type="submission" date="2021-06" db="EMBL/GenBank/DDBJ databases">
        <authorList>
            <person name="Palmer J.M."/>
        </authorList>
    </citation>
    <scope>NUCLEOTIDE SEQUENCE [LARGE SCALE GENOMIC DNA]</scope>
    <source>
        <strain evidence="2 3">GA_2019</strain>
        <tissue evidence="2">Muscle</tissue>
    </source>
</reference>
<dbReference type="PANTHER" id="PTHR42776">
    <property type="entry name" value="SERINE PEPTIDASE S9 FAMILY MEMBER"/>
    <property type="match status" value="1"/>
</dbReference>